<dbReference type="RefSeq" id="WP_343955499.1">
    <property type="nucleotide sequence ID" value="NZ_BAAAMN010000003.1"/>
</dbReference>
<keyword evidence="10" id="KW-0456">Lyase</keyword>
<dbReference type="SUPFAM" id="SSF57716">
    <property type="entry name" value="Glucocorticoid receptor-like (DNA-binding domain)"/>
    <property type="match status" value="1"/>
</dbReference>
<evidence type="ECO:0000256" key="8">
    <source>
        <dbReference type="ARBA" id="ARBA00023125"/>
    </source>
</evidence>
<keyword evidence="8" id="KW-0238">DNA-binding</keyword>
<name>A0ABP5FE09_9MICC</name>
<keyword evidence="6" id="KW-0378">Hydrolase</keyword>
<keyword evidence="7" id="KW-0862">Zinc</keyword>
<evidence type="ECO:0000313" key="17">
    <source>
        <dbReference type="Proteomes" id="UP001501461"/>
    </source>
</evidence>
<dbReference type="PANTHER" id="PTHR42697">
    <property type="entry name" value="ENDONUCLEASE 8"/>
    <property type="match status" value="1"/>
</dbReference>
<dbReference type="InterPro" id="IPR010979">
    <property type="entry name" value="Ribosomal_uS13-like_H2TH"/>
</dbReference>
<dbReference type="InterPro" id="IPR015886">
    <property type="entry name" value="H2TH_FPG"/>
</dbReference>
<dbReference type="SUPFAM" id="SSF81624">
    <property type="entry name" value="N-terminal domain of MutM-like DNA repair proteins"/>
    <property type="match status" value="1"/>
</dbReference>
<keyword evidence="9" id="KW-0234">DNA repair</keyword>
<dbReference type="SMART" id="SM00898">
    <property type="entry name" value="Fapy_DNA_glyco"/>
    <property type="match status" value="1"/>
</dbReference>
<dbReference type="InterPro" id="IPR000214">
    <property type="entry name" value="Znf_DNA_glyclase/AP_lyase"/>
</dbReference>
<evidence type="ECO:0000256" key="3">
    <source>
        <dbReference type="ARBA" id="ARBA00022723"/>
    </source>
</evidence>
<dbReference type="EMBL" id="BAAAMN010000003">
    <property type="protein sequence ID" value="GAA2024755.1"/>
    <property type="molecule type" value="Genomic_DNA"/>
</dbReference>
<evidence type="ECO:0000256" key="12">
    <source>
        <dbReference type="ARBA" id="ARBA00023295"/>
    </source>
</evidence>
<dbReference type="Gene3D" id="3.20.190.10">
    <property type="entry name" value="MutM-like, N-terminal"/>
    <property type="match status" value="1"/>
</dbReference>
<keyword evidence="11" id="KW-0511">Multifunctional enzyme</keyword>
<evidence type="ECO:0000256" key="2">
    <source>
        <dbReference type="ARBA" id="ARBA00012720"/>
    </source>
</evidence>
<evidence type="ECO:0000313" key="16">
    <source>
        <dbReference type="EMBL" id="GAA2024755.1"/>
    </source>
</evidence>
<evidence type="ECO:0000256" key="7">
    <source>
        <dbReference type="ARBA" id="ARBA00022833"/>
    </source>
</evidence>
<gene>
    <name evidence="16" type="ORF">GCM10009720_00610</name>
</gene>
<dbReference type="Pfam" id="PF01149">
    <property type="entry name" value="Fapy_DNA_glyco"/>
    <property type="match status" value="1"/>
</dbReference>
<proteinExistence type="inferred from homology"/>
<evidence type="ECO:0000256" key="5">
    <source>
        <dbReference type="ARBA" id="ARBA00022771"/>
    </source>
</evidence>
<protein>
    <recommendedName>
        <fullName evidence="2">DNA-(apurinic or apyrimidinic site) lyase</fullName>
        <ecNumber evidence="2">4.2.99.18</ecNumber>
    </recommendedName>
</protein>
<evidence type="ECO:0000259" key="14">
    <source>
        <dbReference type="PROSITE" id="PS51066"/>
    </source>
</evidence>
<evidence type="ECO:0000256" key="11">
    <source>
        <dbReference type="ARBA" id="ARBA00023268"/>
    </source>
</evidence>
<evidence type="ECO:0000256" key="10">
    <source>
        <dbReference type="ARBA" id="ARBA00023239"/>
    </source>
</evidence>
<dbReference type="PROSITE" id="PS51068">
    <property type="entry name" value="FPG_CAT"/>
    <property type="match status" value="1"/>
</dbReference>
<evidence type="ECO:0000256" key="1">
    <source>
        <dbReference type="ARBA" id="ARBA00009409"/>
    </source>
</evidence>
<reference evidence="17" key="1">
    <citation type="journal article" date="2019" name="Int. J. Syst. Evol. Microbiol.">
        <title>The Global Catalogue of Microorganisms (GCM) 10K type strain sequencing project: providing services to taxonomists for standard genome sequencing and annotation.</title>
        <authorList>
            <consortium name="The Broad Institute Genomics Platform"/>
            <consortium name="The Broad Institute Genome Sequencing Center for Infectious Disease"/>
            <person name="Wu L."/>
            <person name="Ma J."/>
        </authorList>
    </citation>
    <scope>NUCLEOTIDE SEQUENCE [LARGE SCALE GENOMIC DNA]</scope>
    <source>
        <strain evidence="17">JCM 13595</strain>
    </source>
</reference>
<evidence type="ECO:0000256" key="6">
    <source>
        <dbReference type="ARBA" id="ARBA00022801"/>
    </source>
</evidence>
<accession>A0ABP5FE09</accession>
<keyword evidence="12" id="KW-0326">Glycosidase</keyword>
<evidence type="ECO:0000256" key="9">
    <source>
        <dbReference type="ARBA" id="ARBA00023204"/>
    </source>
</evidence>
<dbReference type="PROSITE" id="PS51066">
    <property type="entry name" value="ZF_FPG_2"/>
    <property type="match status" value="1"/>
</dbReference>
<feature type="domain" description="Formamidopyrimidine-DNA glycosylase catalytic" evidence="15">
    <location>
        <begin position="2"/>
        <end position="105"/>
    </location>
</feature>
<dbReference type="PANTHER" id="PTHR42697:SF1">
    <property type="entry name" value="ENDONUCLEASE 8"/>
    <property type="match status" value="1"/>
</dbReference>
<dbReference type="SMART" id="SM01232">
    <property type="entry name" value="H2TH"/>
    <property type="match status" value="1"/>
</dbReference>
<comment type="similarity">
    <text evidence="1">Belongs to the FPG family.</text>
</comment>
<keyword evidence="3" id="KW-0479">Metal-binding</keyword>
<organism evidence="16 17">
    <name type="scientific">Yaniella flava</name>
    <dbReference type="NCBI Taxonomy" id="287930"/>
    <lineage>
        <taxon>Bacteria</taxon>
        <taxon>Bacillati</taxon>
        <taxon>Actinomycetota</taxon>
        <taxon>Actinomycetes</taxon>
        <taxon>Micrococcales</taxon>
        <taxon>Micrococcaceae</taxon>
        <taxon>Yaniella</taxon>
    </lineage>
</organism>
<dbReference type="Pfam" id="PF06831">
    <property type="entry name" value="H2TH"/>
    <property type="match status" value="1"/>
</dbReference>
<sequence length="309" mass="34483">MPEGDSLVRLAHRLRPVMQDQILQATDFRTPRLATTDLAGWQITQVIPTAKYLAMAVQAPTETDCAPTELIVLSHLGMDGSWRIDTRPTHTTRCILHFDTRRVVGSSLASLEVLAPEQAREALAFLGPDLLAPDWHQPGTAGRLFAEVLTNIREAPDQPIGTALLDQRLVSGLGNIYRCEVLALARLNPFVRVSTLSDAQLIGLLYLGRDLMLLNIPPRSTPHARRATVDVRPDPEAVFGVRIATPQEQARSDADRSHRRGKHPAYWVYNRQREGCLRCGGPIYRDMLGVGHDRERRIFWCPACQAPNE</sequence>
<keyword evidence="4" id="KW-0227">DNA damage</keyword>
<dbReference type="SUPFAM" id="SSF46946">
    <property type="entry name" value="S13-like H2TH domain"/>
    <property type="match status" value="1"/>
</dbReference>
<keyword evidence="5 13" id="KW-0863">Zinc-finger</keyword>
<feature type="domain" description="FPG-type" evidence="14">
    <location>
        <begin position="267"/>
        <end position="306"/>
    </location>
</feature>
<keyword evidence="17" id="KW-1185">Reference proteome</keyword>
<evidence type="ECO:0000256" key="4">
    <source>
        <dbReference type="ARBA" id="ARBA00022763"/>
    </source>
</evidence>
<evidence type="ECO:0000256" key="13">
    <source>
        <dbReference type="PROSITE-ProRule" id="PRU00391"/>
    </source>
</evidence>
<dbReference type="Gene3D" id="1.10.8.50">
    <property type="match status" value="1"/>
</dbReference>
<dbReference type="InterPro" id="IPR012319">
    <property type="entry name" value="FPG_cat"/>
</dbReference>
<evidence type="ECO:0000259" key="15">
    <source>
        <dbReference type="PROSITE" id="PS51068"/>
    </source>
</evidence>
<comment type="caution">
    <text evidence="16">The sequence shown here is derived from an EMBL/GenBank/DDBJ whole genome shotgun (WGS) entry which is preliminary data.</text>
</comment>
<dbReference type="InterPro" id="IPR035937">
    <property type="entry name" value="FPG_N"/>
</dbReference>
<dbReference type="Proteomes" id="UP001501461">
    <property type="component" value="Unassembled WGS sequence"/>
</dbReference>
<dbReference type="EC" id="4.2.99.18" evidence="2"/>